<dbReference type="PANTHER" id="PTHR42693">
    <property type="entry name" value="ARYLSULFATASE FAMILY MEMBER"/>
    <property type="match status" value="1"/>
</dbReference>
<dbReference type="InterPro" id="IPR017850">
    <property type="entry name" value="Alkaline_phosphatase_core_sf"/>
</dbReference>
<proteinExistence type="inferred from homology"/>
<keyword evidence="8" id="KW-1185">Reference proteome</keyword>
<dbReference type="SUPFAM" id="SSF53649">
    <property type="entry name" value="Alkaline phosphatase-like"/>
    <property type="match status" value="1"/>
</dbReference>
<reference evidence="7" key="1">
    <citation type="submission" date="2022-04" db="EMBL/GenBank/DDBJ databases">
        <title>Alcanivorax sp. CY1518 draft genome sequence.</title>
        <authorList>
            <person name="Zhao G."/>
            <person name="An M."/>
        </authorList>
    </citation>
    <scope>NUCLEOTIDE SEQUENCE</scope>
    <source>
        <strain evidence="7">CY1518</strain>
    </source>
</reference>
<dbReference type="Proteomes" id="UP001165524">
    <property type="component" value="Unassembled WGS sequence"/>
</dbReference>
<evidence type="ECO:0000259" key="6">
    <source>
        <dbReference type="Pfam" id="PF00884"/>
    </source>
</evidence>
<comment type="caution">
    <text evidence="7">The sequence shown here is derived from an EMBL/GenBank/DDBJ whole genome shotgun (WGS) entry which is preliminary data.</text>
</comment>
<evidence type="ECO:0000313" key="7">
    <source>
        <dbReference type="EMBL" id="MCK0537547.1"/>
    </source>
</evidence>
<dbReference type="Pfam" id="PF00884">
    <property type="entry name" value="Sulfatase"/>
    <property type="match status" value="2"/>
</dbReference>
<evidence type="ECO:0000256" key="3">
    <source>
        <dbReference type="ARBA" id="ARBA00022801"/>
    </source>
</evidence>
<dbReference type="Gene3D" id="1.10.1330.10">
    <property type="entry name" value="Dockerin domain"/>
    <property type="match status" value="1"/>
</dbReference>
<accession>A0ABT0E6V0</accession>
<evidence type="ECO:0000256" key="5">
    <source>
        <dbReference type="SAM" id="SignalP"/>
    </source>
</evidence>
<protein>
    <submittedName>
        <fullName evidence="7">Sulfatase-like hydrolase/transferase</fullName>
    </submittedName>
</protein>
<feature type="domain" description="Sulfatase N-terminal" evidence="6">
    <location>
        <begin position="37"/>
        <end position="173"/>
    </location>
</feature>
<dbReference type="EMBL" id="JALKII010000004">
    <property type="protein sequence ID" value="MCK0537547.1"/>
    <property type="molecule type" value="Genomic_DNA"/>
</dbReference>
<comment type="similarity">
    <text evidence="1">Belongs to the sulfatase family.</text>
</comment>
<name>A0ABT0E6V0_9GAMM</name>
<feature type="domain" description="Sulfatase N-terminal" evidence="6">
    <location>
        <begin position="283"/>
        <end position="501"/>
    </location>
</feature>
<feature type="chain" id="PRO_5045286977" evidence="5">
    <location>
        <begin position="18"/>
        <end position="755"/>
    </location>
</feature>
<gene>
    <name evidence="7" type="ORF">MU846_07470</name>
</gene>
<dbReference type="InterPro" id="IPR000917">
    <property type="entry name" value="Sulfatase_N"/>
</dbReference>
<keyword evidence="3" id="KW-0378">Hydrolase</keyword>
<dbReference type="PROSITE" id="PS00149">
    <property type="entry name" value="SULFATASE_2"/>
    <property type="match status" value="1"/>
</dbReference>
<organism evidence="7 8">
    <name type="scientific">Alcanivorax quisquiliarum</name>
    <dbReference type="NCBI Taxonomy" id="2933565"/>
    <lineage>
        <taxon>Bacteria</taxon>
        <taxon>Pseudomonadati</taxon>
        <taxon>Pseudomonadota</taxon>
        <taxon>Gammaproteobacteria</taxon>
        <taxon>Oceanospirillales</taxon>
        <taxon>Alcanivoracaceae</taxon>
        <taxon>Alcanivorax</taxon>
    </lineage>
</organism>
<dbReference type="InterPro" id="IPR036439">
    <property type="entry name" value="Dockerin_dom_sf"/>
</dbReference>
<feature type="signal peptide" evidence="5">
    <location>
        <begin position="1"/>
        <end position="17"/>
    </location>
</feature>
<dbReference type="PANTHER" id="PTHR42693:SF53">
    <property type="entry name" value="ENDO-4-O-SULFATASE"/>
    <property type="match status" value="1"/>
</dbReference>
<dbReference type="RefSeq" id="WP_246951250.1">
    <property type="nucleotide sequence ID" value="NZ_JALKII010000004.1"/>
</dbReference>
<dbReference type="InterPro" id="IPR024607">
    <property type="entry name" value="Sulfatase_CS"/>
</dbReference>
<dbReference type="Gene3D" id="3.40.720.10">
    <property type="entry name" value="Alkaline Phosphatase, subunit A"/>
    <property type="match status" value="2"/>
</dbReference>
<keyword evidence="5" id="KW-0732">Signal</keyword>
<sequence length="755" mass="81257">MKYYTAFLAGLCLATLAGCGGSSSSSGSSKPEQPASPNILFIVVDDAGVDQFEAFGYGGLTPPATQNINAIANAGVRFRNTWSMPTCTPTRSTFFNGQYPFRTNIRNAVVSNDLANSQPSPYSLTIPKLLREEAGYVSALVGKMHLTGSELNPDNHPLGDEAMRELGWDYFAGYLDGAPYPIDTTAGGIASAGTYPCGFVPTTAIDATHGADFGVCYLPDNHPSGELFIVMPEEASPPSGFNTPGRSCVEMGGLFDPNTLTATEARREQMQFENQNGFYTAQWKINHEDGSNETLEAYDAKARGYRTILETDYAIDWIQRAATAHPGKPWMLTLGYSAMHTPLQPPPAHLLPFPDAAPSLTGCGTPVASYAAELGLPVTGDLADFAQQRAVAQHMLEAVDHEIGRLLAETGIAERLQDGTLQYNPDSNTVVVFVSDNGTYMPSVKLPFDPSRAKGSLYQSGIWVPLIVAGPPSVVNSPGRDVEHMVNTTDLFSLFRELAGINESRVPATTPIDAQPVRPYLAEPAQPAIRSHNFTEQGTNLSASPAPPCVIPAANTCVQIFPQAGVCEDQSGDWYGPDEHGAGGFDSCCAVIEHLNTIEEDGTSVRVFPHEQRALRNEHFKLVRVSRMDCSIGSLVDTEEFYHINQSADVATLKLDTADADLLAAGEANLSPMEKTNLTLLRAELDAVLASAVHCPGDGNSDLVVDEKDLEEWAYWADTSAGRGMSSWYDLNHDGRTDSADRTIIEANLGTDCRL</sequence>
<evidence type="ECO:0000256" key="1">
    <source>
        <dbReference type="ARBA" id="ARBA00008779"/>
    </source>
</evidence>
<evidence type="ECO:0000313" key="8">
    <source>
        <dbReference type="Proteomes" id="UP001165524"/>
    </source>
</evidence>
<keyword evidence="2" id="KW-0479">Metal-binding</keyword>
<evidence type="ECO:0000256" key="2">
    <source>
        <dbReference type="ARBA" id="ARBA00022723"/>
    </source>
</evidence>
<dbReference type="PROSITE" id="PS51257">
    <property type="entry name" value="PROKAR_LIPOPROTEIN"/>
    <property type="match status" value="1"/>
</dbReference>
<dbReference type="InterPro" id="IPR050738">
    <property type="entry name" value="Sulfatase"/>
</dbReference>
<keyword evidence="4" id="KW-0106">Calcium</keyword>
<evidence type="ECO:0000256" key="4">
    <source>
        <dbReference type="ARBA" id="ARBA00022837"/>
    </source>
</evidence>